<evidence type="ECO:0000256" key="1">
    <source>
        <dbReference type="SAM" id="SignalP"/>
    </source>
</evidence>
<proteinExistence type="predicted"/>
<accession>A0ABT9QBQ4</accession>
<evidence type="ECO:0000313" key="3">
    <source>
        <dbReference type="Proteomes" id="UP001225356"/>
    </source>
</evidence>
<feature type="signal peptide" evidence="1">
    <location>
        <begin position="1"/>
        <end position="42"/>
    </location>
</feature>
<reference evidence="2 3" key="1">
    <citation type="submission" date="2023-07" db="EMBL/GenBank/DDBJ databases">
        <title>Sequencing the genomes of 1000 actinobacteria strains.</title>
        <authorList>
            <person name="Klenk H.-P."/>
        </authorList>
    </citation>
    <scope>NUCLEOTIDE SEQUENCE [LARGE SCALE GENOMIC DNA]</scope>
    <source>
        <strain evidence="2 3">DSM 46740</strain>
    </source>
</reference>
<gene>
    <name evidence="2" type="ORF">J2853_002680</name>
</gene>
<dbReference type="Proteomes" id="UP001225356">
    <property type="component" value="Unassembled WGS sequence"/>
</dbReference>
<sequence length="115" mass="12219">MILLGDHGIRKGKILNFRRISIMTAPLLVAAAIALPVMAAHASETSQATTAQVVADSCSKASADARAWLKKLNEPTTGSWSVLRNRIINVTGGMLNGPTKQAGLKIATRLINLCR</sequence>
<feature type="chain" id="PRO_5045527616" evidence="1">
    <location>
        <begin position="43"/>
        <end position="115"/>
    </location>
</feature>
<evidence type="ECO:0000313" key="2">
    <source>
        <dbReference type="EMBL" id="MDP9843469.1"/>
    </source>
</evidence>
<keyword evidence="1" id="KW-0732">Signal</keyword>
<protein>
    <submittedName>
        <fullName evidence="2">Uncharacterized protein</fullName>
    </submittedName>
</protein>
<name>A0ABT9QBQ4_9ACTN</name>
<organism evidence="2 3">
    <name type="scientific">Streptosporangium lutulentum</name>
    <dbReference type="NCBI Taxonomy" id="1461250"/>
    <lineage>
        <taxon>Bacteria</taxon>
        <taxon>Bacillati</taxon>
        <taxon>Actinomycetota</taxon>
        <taxon>Actinomycetes</taxon>
        <taxon>Streptosporangiales</taxon>
        <taxon>Streptosporangiaceae</taxon>
        <taxon>Streptosporangium</taxon>
    </lineage>
</organism>
<dbReference type="RefSeq" id="WP_307557687.1">
    <property type="nucleotide sequence ID" value="NZ_JAUSQU010000001.1"/>
</dbReference>
<keyword evidence="3" id="KW-1185">Reference proteome</keyword>
<comment type="caution">
    <text evidence="2">The sequence shown here is derived from an EMBL/GenBank/DDBJ whole genome shotgun (WGS) entry which is preliminary data.</text>
</comment>
<dbReference type="EMBL" id="JAUSQU010000001">
    <property type="protein sequence ID" value="MDP9843469.1"/>
    <property type="molecule type" value="Genomic_DNA"/>
</dbReference>